<dbReference type="Pfam" id="PF00078">
    <property type="entry name" value="RVT_1"/>
    <property type="match status" value="1"/>
</dbReference>
<evidence type="ECO:0000259" key="1">
    <source>
        <dbReference type="Pfam" id="PF00078"/>
    </source>
</evidence>
<keyword evidence="2" id="KW-0808">Transferase</keyword>
<reference evidence="2 3" key="1">
    <citation type="journal article" date="2019" name="Commun. Biol.">
        <title>The bagworm genome reveals a unique fibroin gene that provides high tensile strength.</title>
        <authorList>
            <person name="Kono N."/>
            <person name="Nakamura H."/>
            <person name="Ohtoshi R."/>
            <person name="Tomita M."/>
            <person name="Numata K."/>
            <person name="Arakawa K."/>
        </authorList>
    </citation>
    <scope>NUCLEOTIDE SEQUENCE [LARGE SCALE GENOMIC DNA]</scope>
</reference>
<dbReference type="GO" id="GO:0003964">
    <property type="term" value="F:RNA-directed DNA polymerase activity"/>
    <property type="evidence" value="ECO:0007669"/>
    <property type="project" value="UniProtKB-KW"/>
</dbReference>
<sequence>MALLVAIFNECFKNCYFIPSWKEAVGIGVPKSGKPRNLQANQPSERVWQAGLIHTLYTLGVADRLILIIHNYINNGEFTFRHENTYSSKRLIKARVPRGSTLSPLLYLAYTNDIPRPQTGDHVALFVDDTTFYFRSFSVGHIIRAFSRPLTS</sequence>
<dbReference type="PANTHER" id="PTHR19446">
    <property type="entry name" value="REVERSE TRANSCRIPTASES"/>
    <property type="match status" value="1"/>
</dbReference>
<dbReference type="EMBL" id="BGZK01000139">
    <property type="protein sequence ID" value="GBP22363.1"/>
    <property type="molecule type" value="Genomic_DNA"/>
</dbReference>
<comment type="caution">
    <text evidence="2">The sequence shown here is derived from an EMBL/GenBank/DDBJ whole genome shotgun (WGS) entry which is preliminary data.</text>
</comment>
<gene>
    <name evidence="2" type="primary">RTase</name>
    <name evidence="2" type="ORF">EVAR_11879_1</name>
</gene>
<keyword evidence="2" id="KW-0695">RNA-directed DNA polymerase</keyword>
<evidence type="ECO:0000313" key="3">
    <source>
        <dbReference type="Proteomes" id="UP000299102"/>
    </source>
</evidence>
<protein>
    <submittedName>
        <fullName evidence="2">Probable RNA-directed DNA polymerase from transposon BS</fullName>
    </submittedName>
</protein>
<keyword evidence="2" id="KW-0548">Nucleotidyltransferase</keyword>
<feature type="domain" description="Reverse transcriptase" evidence="1">
    <location>
        <begin position="46"/>
        <end position="136"/>
    </location>
</feature>
<dbReference type="AlphaFoldDB" id="A0A4C1U7I5"/>
<dbReference type="Proteomes" id="UP000299102">
    <property type="component" value="Unassembled WGS sequence"/>
</dbReference>
<dbReference type="STRING" id="151549.A0A4C1U7I5"/>
<accession>A0A4C1U7I5</accession>
<proteinExistence type="predicted"/>
<keyword evidence="3" id="KW-1185">Reference proteome</keyword>
<evidence type="ECO:0000313" key="2">
    <source>
        <dbReference type="EMBL" id="GBP22363.1"/>
    </source>
</evidence>
<dbReference type="InterPro" id="IPR000477">
    <property type="entry name" value="RT_dom"/>
</dbReference>
<name>A0A4C1U7I5_EUMVA</name>
<organism evidence="2 3">
    <name type="scientific">Eumeta variegata</name>
    <name type="common">Bagworm moth</name>
    <name type="synonym">Eumeta japonica</name>
    <dbReference type="NCBI Taxonomy" id="151549"/>
    <lineage>
        <taxon>Eukaryota</taxon>
        <taxon>Metazoa</taxon>
        <taxon>Ecdysozoa</taxon>
        <taxon>Arthropoda</taxon>
        <taxon>Hexapoda</taxon>
        <taxon>Insecta</taxon>
        <taxon>Pterygota</taxon>
        <taxon>Neoptera</taxon>
        <taxon>Endopterygota</taxon>
        <taxon>Lepidoptera</taxon>
        <taxon>Glossata</taxon>
        <taxon>Ditrysia</taxon>
        <taxon>Tineoidea</taxon>
        <taxon>Psychidae</taxon>
        <taxon>Oiketicinae</taxon>
        <taxon>Eumeta</taxon>
    </lineage>
</organism>
<dbReference type="OrthoDB" id="10020599at2759"/>